<organism evidence="1">
    <name type="scientific">Pseudomonas iranensis</name>
    <dbReference type="NCBI Taxonomy" id="2745503"/>
    <lineage>
        <taxon>Bacteria</taxon>
        <taxon>Pseudomonadati</taxon>
        <taxon>Pseudomonadota</taxon>
        <taxon>Gammaproteobacteria</taxon>
        <taxon>Pseudomonadales</taxon>
        <taxon>Pseudomonadaceae</taxon>
        <taxon>Pseudomonas</taxon>
    </lineage>
</organism>
<sequence>MSEVMRYDPDTCAEMVPADDGRYVESNDFDRVTAERDALQQRLNAADQRIDEMTAPIPDEPVTWGSPKTVRQLVHQLLMLDQDLEPWAMHRIPDFKDGKQVAAVHLSMSYERVEGRFLSDFKGDGRKIIAFWCKPDPRAEHPTLVAEKLVTRLAEEFPDSDTLLTVECVADLIKEYLTGL</sequence>
<name>A0AAU7F1V8_9PSED</name>
<proteinExistence type="predicted"/>
<protein>
    <submittedName>
        <fullName evidence="1">Uncharacterized protein</fullName>
    </submittedName>
</protein>
<evidence type="ECO:0000313" key="1">
    <source>
        <dbReference type="EMBL" id="XBL98501.1"/>
    </source>
</evidence>
<dbReference type="EMBL" id="CP157354">
    <property type="protein sequence ID" value="XBL98501.1"/>
    <property type="molecule type" value="Genomic_DNA"/>
</dbReference>
<dbReference type="AlphaFoldDB" id="A0AAU7F1V8"/>
<accession>A0AAU7F1V8</accession>
<reference evidence="1" key="1">
    <citation type="submission" date="2024-05" db="EMBL/GenBank/DDBJ databases">
        <title>Draft genome sequence of Pseudomonas iranensis M7D1.</title>
        <authorList>
            <person name="Miller S.L."/>
            <person name="Nsubuga A."/>
            <person name="Lu N."/>
            <person name="King J."/>
            <person name="Shears P."/>
            <person name="Lawson P.A."/>
        </authorList>
    </citation>
    <scope>NUCLEOTIDE SEQUENCE</scope>
    <source>
        <strain evidence="1">M7D1</strain>
    </source>
</reference>
<gene>
    <name evidence="1" type="ORF">ABHN08_11230</name>
</gene>